<dbReference type="GO" id="GO:0008233">
    <property type="term" value="F:peptidase activity"/>
    <property type="evidence" value="ECO:0007669"/>
    <property type="project" value="UniProtKB-KW"/>
</dbReference>
<keyword evidence="2" id="KW-0645">Protease</keyword>
<evidence type="ECO:0000313" key="2">
    <source>
        <dbReference type="EMBL" id="NYG00354.1"/>
    </source>
</evidence>
<reference evidence="2 3" key="1">
    <citation type="submission" date="2020-07" db="EMBL/GenBank/DDBJ databases">
        <title>Sequencing the genomes of 1000 actinobacteria strains.</title>
        <authorList>
            <person name="Klenk H.-P."/>
        </authorList>
    </citation>
    <scope>NUCLEOTIDE SEQUENCE [LARGE SCALE GENOMIC DNA]</scope>
    <source>
        <strain evidence="2 3">DSM 44749</strain>
    </source>
</reference>
<organism evidence="2 3">
    <name type="scientific">Pseudonocardia alni</name>
    <name type="common">Amycolata alni</name>
    <dbReference type="NCBI Taxonomy" id="33907"/>
    <lineage>
        <taxon>Bacteria</taxon>
        <taxon>Bacillati</taxon>
        <taxon>Actinomycetota</taxon>
        <taxon>Actinomycetes</taxon>
        <taxon>Pseudonocardiales</taxon>
        <taxon>Pseudonocardiaceae</taxon>
        <taxon>Pseudonocardia</taxon>
    </lineage>
</organism>
<proteinExistence type="predicted"/>
<keyword evidence="3" id="KW-1185">Reference proteome</keyword>
<comment type="caution">
    <text evidence="2">The sequence shown here is derived from an EMBL/GenBank/DDBJ whole genome shotgun (WGS) entry which is preliminary data.</text>
</comment>
<gene>
    <name evidence="2" type="ORF">HDA37_000639</name>
</gene>
<evidence type="ECO:0000256" key="1">
    <source>
        <dbReference type="SAM" id="MobiDB-lite"/>
    </source>
</evidence>
<protein>
    <submittedName>
        <fullName evidence="2">Phage head maturation protease</fullName>
    </submittedName>
</protein>
<feature type="region of interest" description="Disordered" evidence="1">
    <location>
        <begin position="1"/>
        <end position="24"/>
    </location>
</feature>
<dbReference type="RefSeq" id="WP_179760191.1">
    <property type="nucleotide sequence ID" value="NZ_BAAAJZ010000005.1"/>
</dbReference>
<feature type="region of interest" description="Disordered" evidence="1">
    <location>
        <begin position="287"/>
        <end position="314"/>
    </location>
</feature>
<dbReference type="EMBL" id="JACCCZ010000001">
    <property type="protein sequence ID" value="NYG00354.1"/>
    <property type="molecule type" value="Genomic_DNA"/>
</dbReference>
<dbReference type="GO" id="GO:0006508">
    <property type="term" value="P:proteolysis"/>
    <property type="evidence" value="ECO:0007669"/>
    <property type="project" value="UniProtKB-KW"/>
</dbReference>
<dbReference type="AlphaFoldDB" id="A0A852W0F7"/>
<dbReference type="GeneID" id="98050460"/>
<accession>A0A852W0F7</accession>
<evidence type="ECO:0000313" key="3">
    <source>
        <dbReference type="Proteomes" id="UP000549695"/>
    </source>
</evidence>
<dbReference type="Proteomes" id="UP000549695">
    <property type="component" value="Unassembled WGS sequence"/>
</dbReference>
<sequence length="314" mass="32914">MPRYERKAAAAPAAPETGETTDTGVLRVDPARATVTAIAAVTGTVDLVSDRIVPGAFTKTLAARTPKVCRGHDWNVPIGRVVSIKELRPGDPDLPRRTGSGRPWPPEAGALIVQVRFNTAKPEGKAALADAQFYGSDSEWSIGYKAVRARQVGGVRELHEVDLFEVSTVLVGAHPDARTVSVKAASAAGVTLETKGATTALPRAAGPYRTRLTCGLCGGPAGAMHGDLGRAMEIICAGCVDALDELIADRAVLTADDLAAADDVEPEAATLDAYAQALDDEQTYDLLPDGDLLMSGEDDEQTGPAWRPGRTSSY</sequence>
<name>A0A852W0F7_PSEA5</name>
<keyword evidence="2" id="KW-0378">Hydrolase</keyword>